<sequence length="131" mass="13550">MLMPPPMLPMPPPGPPPGPPRCPPPPSPRGAPPPLLGPSGLRCSCSTRNTATARRCGSSSASFTVSHHSRSCLSSASAVALSASSAPTRSRSSISRACKASSDTACIRSARDWRSRSSVRVLLSVCCHKVC</sequence>
<organism evidence="2 3">
    <name type="scientific">Pseudoduganella lutea</name>
    <dbReference type="NCBI Taxonomy" id="321985"/>
    <lineage>
        <taxon>Bacteria</taxon>
        <taxon>Pseudomonadati</taxon>
        <taxon>Pseudomonadota</taxon>
        <taxon>Betaproteobacteria</taxon>
        <taxon>Burkholderiales</taxon>
        <taxon>Oxalobacteraceae</taxon>
        <taxon>Telluria group</taxon>
        <taxon>Pseudoduganella</taxon>
    </lineage>
</organism>
<proteinExistence type="predicted"/>
<evidence type="ECO:0000313" key="3">
    <source>
        <dbReference type="Proteomes" id="UP000290637"/>
    </source>
</evidence>
<name>A0A4P6KZ88_9BURK</name>
<gene>
    <name evidence="2" type="ORF">EWM63_12185</name>
</gene>
<keyword evidence="3" id="KW-1185">Reference proteome</keyword>
<protein>
    <submittedName>
        <fullName evidence="2">Uncharacterized protein</fullName>
    </submittedName>
</protein>
<dbReference type="AlphaFoldDB" id="A0A4P6KZ88"/>
<feature type="region of interest" description="Disordered" evidence="1">
    <location>
        <begin position="1"/>
        <end position="35"/>
    </location>
</feature>
<accession>A0A4P6KZ88</accession>
<dbReference type="EMBL" id="CP035913">
    <property type="protein sequence ID" value="QBE63638.1"/>
    <property type="molecule type" value="Genomic_DNA"/>
</dbReference>
<evidence type="ECO:0000313" key="2">
    <source>
        <dbReference type="EMBL" id="QBE63638.1"/>
    </source>
</evidence>
<dbReference type="KEGG" id="plue:EWM63_12185"/>
<dbReference type="Proteomes" id="UP000290637">
    <property type="component" value="Chromosome"/>
</dbReference>
<evidence type="ECO:0000256" key="1">
    <source>
        <dbReference type="SAM" id="MobiDB-lite"/>
    </source>
</evidence>
<reference evidence="2 3" key="1">
    <citation type="submission" date="2019-02" db="EMBL/GenBank/DDBJ databases">
        <title>Draft Genome Sequences of Six Type Strains of the Genus Massilia.</title>
        <authorList>
            <person name="Miess H."/>
            <person name="Frediansyhah A."/>
            <person name="Gross H."/>
        </authorList>
    </citation>
    <scope>NUCLEOTIDE SEQUENCE [LARGE SCALE GENOMIC DNA]</scope>
    <source>
        <strain evidence="2 3">DSM 17473</strain>
    </source>
</reference>